<evidence type="ECO:0000313" key="2">
    <source>
        <dbReference type="Proteomes" id="UP000072867"/>
    </source>
</evidence>
<evidence type="ECO:0008006" key="3">
    <source>
        <dbReference type="Google" id="ProtNLM"/>
    </source>
</evidence>
<dbReference type="Proteomes" id="UP000072867">
    <property type="component" value="Unassembled WGS sequence"/>
</dbReference>
<reference evidence="1 2" key="1">
    <citation type="journal article" date="2016" name="Front. Microbiol.">
        <title>Genomic Resource of Rice Seed Associated Bacteria.</title>
        <authorList>
            <person name="Midha S."/>
            <person name="Bansal K."/>
            <person name="Sharma S."/>
            <person name="Kumar N."/>
            <person name="Patil P.P."/>
            <person name="Chaudhry V."/>
            <person name="Patil P.B."/>
        </authorList>
    </citation>
    <scope>NUCLEOTIDE SEQUENCE [LARGE SCALE GENOMIC DNA]</scope>
    <source>
        <strain evidence="1 2">NS319</strain>
    </source>
</reference>
<dbReference type="AlphaFoldDB" id="A0A147HYV9"/>
<organism evidence="1 2">
    <name type="scientific">Sphingomonas sanguinis</name>
    <dbReference type="NCBI Taxonomy" id="33051"/>
    <lineage>
        <taxon>Bacteria</taxon>
        <taxon>Pseudomonadati</taxon>
        <taxon>Pseudomonadota</taxon>
        <taxon>Alphaproteobacteria</taxon>
        <taxon>Sphingomonadales</taxon>
        <taxon>Sphingomonadaceae</taxon>
        <taxon>Sphingomonas</taxon>
    </lineage>
</organism>
<dbReference type="Pfam" id="PF05930">
    <property type="entry name" value="Phage_AlpA"/>
    <property type="match status" value="1"/>
</dbReference>
<protein>
    <recommendedName>
        <fullName evidence="3">AlpA family transcriptional regulator</fullName>
    </recommendedName>
</protein>
<dbReference type="SUPFAM" id="SSF46955">
    <property type="entry name" value="Putative DNA-binding domain"/>
    <property type="match status" value="1"/>
</dbReference>
<dbReference type="Gene3D" id="1.10.238.160">
    <property type="match status" value="1"/>
</dbReference>
<dbReference type="EMBL" id="LDTD01000056">
    <property type="protein sequence ID" value="KTT70181.1"/>
    <property type="molecule type" value="Genomic_DNA"/>
</dbReference>
<accession>A0A147HYV9</accession>
<proteinExistence type="predicted"/>
<dbReference type="InterPro" id="IPR009061">
    <property type="entry name" value="DNA-bd_dom_put_sf"/>
</dbReference>
<comment type="caution">
    <text evidence="1">The sequence shown here is derived from an EMBL/GenBank/DDBJ whole genome shotgun (WGS) entry which is preliminary data.</text>
</comment>
<dbReference type="RefSeq" id="WP_082898318.1">
    <property type="nucleotide sequence ID" value="NZ_LDTD01000056.1"/>
</dbReference>
<sequence>MNFPLDRLTDRLIRMAEVKHRTGLSRATIYRREAAGTFPMRVKIGANSVAWYESDIDRWVSDPSASLSLNQRK</sequence>
<dbReference type="PANTHER" id="PTHR36154:SF1">
    <property type="entry name" value="DNA-BINDING TRANSCRIPTIONAL ACTIVATOR ALPA"/>
    <property type="match status" value="1"/>
</dbReference>
<gene>
    <name evidence="1" type="ORF">NS319_08555</name>
</gene>
<dbReference type="InterPro" id="IPR052931">
    <property type="entry name" value="Prophage_regulatory_activator"/>
</dbReference>
<evidence type="ECO:0000313" key="1">
    <source>
        <dbReference type="EMBL" id="KTT70181.1"/>
    </source>
</evidence>
<dbReference type="PATRIC" id="fig|33051.3.peg.2847"/>
<name>A0A147HYV9_9SPHN</name>
<dbReference type="InterPro" id="IPR010260">
    <property type="entry name" value="AlpA"/>
</dbReference>
<dbReference type="PANTHER" id="PTHR36154">
    <property type="entry name" value="DNA-BINDING TRANSCRIPTIONAL ACTIVATOR ALPA"/>
    <property type="match status" value="1"/>
</dbReference>